<feature type="domain" description="Vps72/YL1 C-terminal" evidence="3">
    <location>
        <begin position="399"/>
        <end position="428"/>
    </location>
</feature>
<dbReference type="GO" id="GO:0005634">
    <property type="term" value="C:nucleus"/>
    <property type="evidence" value="ECO:0007669"/>
    <property type="project" value="TreeGrafter"/>
</dbReference>
<comment type="caution">
    <text evidence="4">The sequence shown here is derived from an EMBL/GenBank/DDBJ whole genome shotgun (WGS) entry which is preliminary data.</text>
</comment>
<protein>
    <submittedName>
        <fullName evidence="4">YL1 nuclear protein-domain-containing protein</fullName>
    </submittedName>
</protein>
<feature type="compositionally biased region" description="Acidic residues" evidence="2">
    <location>
        <begin position="50"/>
        <end position="67"/>
    </location>
</feature>
<organism evidence="4 5">
    <name type="scientific">Phanerochaete sordida</name>
    <dbReference type="NCBI Taxonomy" id="48140"/>
    <lineage>
        <taxon>Eukaryota</taxon>
        <taxon>Fungi</taxon>
        <taxon>Dikarya</taxon>
        <taxon>Basidiomycota</taxon>
        <taxon>Agaricomycotina</taxon>
        <taxon>Agaricomycetes</taxon>
        <taxon>Polyporales</taxon>
        <taxon>Phanerochaetaceae</taxon>
        <taxon>Phanerochaete</taxon>
    </lineage>
</organism>
<accession>A0A9P3LLV6</accession>
<dbReference type="SMART" id="SM00993">
    <property type="entry name" value="YL1_C"/>
    <property type="match status" value="1"/>
</dbReference>
<feature type="region of interest" description="Disordered" evidence="2">
    <location>
        <begin position="1"/>
        <end position="20"/>
    </location>
</feature>
<feature type="region of interest" description="Disordered" evidence="2">
    <location>
        <begin position="50"/>
        <end position="84"/>
    </location>
</feature>
<evidence type="ECO:0000256" key="1">
    <source>
        <dbReference type="ARBA" id="ARBA00006832"/>
    </source>
</evidence>
<gene>
    <name evidence="4" type="ORF">PsYK624_160310</name>
</gene>
<name>A0A9P3LLV6_9APHY</name>
<proteinExistence type="inferred from homology"/>
<evidence type="ECO:0000259" key="3">
    <source>
        <dbReference type="SMART" id="SM00993"/>
    </source>
</evidence>
<dbReference type="InterPro" id="IPR013272">
    <property type="entry name" value="Vps72/YL1_C"/>
</dbReference>
<dbReference type="Pfam" id="PF05764">
    <property type="entry name" value="YL1"/>
    <property type="match status" value="1"/>
</dbReference>
<evidence type="ECO:0000313" key="5">
    <source>
        <dbReference type="Proteomes" id="UP000703269"/>
    </source>
</evidence>
<dbReference type="Proteomes" id="UP000703269">
    <property type="component" value="Unassembled WGS sequence"/>
</dbReference>
<dbReference type="InterPro" id="IPR046757">
    <property type="entry name" value="YL1_N"/>
</dbReference>
<sequence>MADNSESLVSRRPKRSTAGNRMEVALAEFRAEELGQDIEEDEDFVVEKDEQDAFESDFESTDEEDAAEVGNASAEKTVRDEERKVQKVARTQLEKVTAAAHARQRATFNPDLSTNEEVQDIAQAKIKRRVSMGVVIDAETGAVVEGGKRHSQRSHTRLNTSMSDLRVKDEMEKKSTLPKRKRTKIRPPTQDELIARALDMEEGNIKEHRNYLALEEEKRKKARHMRTAVEGPLLRTISKAETVTVKIQPVFVPPPQPQYTPAYSGPHLPAGFLQLAPPEHTARYMPAPPVPPPPTAATPPVTFVHHYNQEVPVAGPSSWYPAHLQQSAPPPPQILPPPEPIERTEVVGKTYVVHELSQEEDASKPLWKNTMSAMFGDHVNWEELKVYSGKGRPLSRPVDTCPITGLRAKYRDPRTGVPYANVRAFHTLTKVLAHDYTWSESLGSYVSSREDEELQELRGPPAASGSQ</sequence>
<comment type="similarity">
    <text evidence="1">Belongs to the VPS72/YL1 family.</text>
</comment>
<evidence type="ECO:0000313" key="4">
    <source>
        <dbReference type="EMBL" id="GJE99760.1"/>
    </source>
</evidence>
<dbReference type="OrthoDB" id="78296at2759"/>
<evidence type="ECO:0000256" key="2">
    <source>
        <dbReference type="SAM" id="MobiDB-lite"/>
    </source>
</evidence>
<dbReference type="PANTHER" id="PTHR13275:SF4">
    <property type="entry name" value="VACUOLAR PROTEIN SORTING-ASSOCIATED PROTEIN 72 HOMOLOG"/>
    <property type="match status" value="1"/>
</dbReference>
<keyword evidence="5" id="KW-1185">Reference proteome</keyword>
<dbReference type="PANTHER" id="PTHR13275">
    <property type="entry name" value="YL-1 PROTEIN TRANSCRIPTION FACTOR-LIKE 1"/>
    <property type="match status" value="1"/>
</dbReference>
<reference evidence="4 5" key="1">
    <citation type="submission" date="2021-08" db="EMBL/GenBank/DDBJ databases">
        <title>Draft Genome Sequence of Phanerochaete sordida strain YK-624.</title>
        <authorList>
            <person name="Mori T."/>
            <person name="Dohra H."/>
            <person name="Suzuki T."/>
            <person name="Kawagishi H."/>
            <person name="Hirai H."/>
        </authorList>
    </citation>
    <scope>NUCLEOTIDE SEQUENCE [LARGE SCALE GENOMIC DNA]</scope>
    <source>
        <strain evidence="4 5">YK-624</strain>
    </source>
</reference>
<dbReference type="Pfam" id="PF08265">
    <property type="entry name" value="YL1_C"/>
    <property type="match status" value="1"/>
</dbReference>
<dbReference type="EMBL" id="BPQB01000119">
    <property type="protein sequence ID" value="GJE99760.1"/>
    <property type="molecule type" value="Genomic_DNA"/>
</dbReference>
<dbReference type="AlphaFoldDB" id="A0A9P3LLV6"/>